<evidence type="ECO:0000313" key="1">
    <source>
        <dbReference type="EMBL" id="MCJ0743277.1"/>
    </source>
</evidence>
<dbReference type="Proteomes" id="UP001165460">
    <property type="component" value="Unassembled WGS sequence"/>
</dbReference>
<gene>
    <name evidence="1" type="ORF">MMF97_11175</name>
</gene>
<protein>
    <recommendedName>
        <fullName evidence="3">DUF2384 domain-containing protein</fullName>
    </recommendedName>
</protein>
<evidence type="ECO:0008006" key="3">
    <source>
        <dbReference type="Google" id="ProtNLM"/>
    </source>
</evidence>
<evidence type="ECO:0000313" key="2">
    <source>
        <dbReference type="Proteomes" id="UP001165460"/>
    </source>
</evidence>
<proteinExistence type="predicted"/>
<name>A0ABS9ZYA5_9SPHI</name>
<accession>A0ABS9ZYA5</accession>
<sequence>MKNIKYKIQDLPVQIASEPEILYTSGKKLDEYSITKFNALNKKLLFSQAEWADILHISDRTLQRYLKEHKPFEGLFAEHLYQLDNMADLALEVFGHTDAVKLWLHEPKNVLGKILDFSALQSFWGVKLISNELGRILYGVYI</sequence>
<reference evidence="1" key="1">
    <citation type="submission" date="2022-03" db="EMBL/GenBank/DDBJ databases">
        <authorList>
            <person name="Woo C.Y."/>
        </authorList>
    </citation>
    <scope>NUCLEOTIDE SEQUENCE</scope>
    <source>
        <strain evidence="1">CYS-01</strain>
    </source>
</reference>
<comment type="caution">
    <text evidence="1">The sequence shown here is derived from an EMBL/GenBank/DDBJ whole genome shotgun (WGS) entry which is preliminary data.</text>
</comment>
<dbReference type="EMBL" id="JALGBH010000002">
    <property type="protein sequence ID" value="MCJ0743277.1"/>
    <property type="molecule type" value="Genomic_DNA"/>
</dbReference>
<keyword evidence="2" id="KW-1185">Reference proteome</keyword>
<dbReference type="RefSeq" id="WP_243362405.1">
    <property type="nucleotide sequence ID" value="NZ_JALGBH010000002.1"/>
</dbReference>
<organism evidence="1 2">
    <name type="scientific">Pedobacter montanisoli</name>
    <dbReference type="NCBI Taxonomy" id="2923277"/>
    <lineage>
        <taxon>Bacteria</taxon>
        <taxon>Pseudomonadati</taxon>
        <taxon>Bacteroidota</taxon>
        <taxon>Sphingobacteriia</taxon>
        <taxon>Sphingobacteriales</taxon>
        <taxon>Sphingobacteriaceae</taxon>
        <taxon>Pedobacter</taxon>
    </lineage>
</organism>